<dbReference type="InterPro" id="IPR019546">
    <property type="entry name" value="TAT_signal_bac_arc"/>
</dbReference>
<name>A0A2H3NRH0_9BACT</name>
<feature type="domain" description="Calcineurin-like phosphoesterase" evidence="1">
    <location>
        <begin position="174"/>
        <end position="340"/>
    </location>
</feature>
<evidence type="ECO:0008006" key="6">
    <source>
        <dbReference type="Google" id="ProtNLM"/>
    </source>
</evidence>
<dbReference type="EMBL" id="PDEP01000003">
    <property type="protein sequence ID" value="PEN08469.1"/>
    <property type="molecule type" value="Genomic_DNA"/>
</dbReference>
<dbReference type="NCBIfam" id="TIGR01409">
    <property type="entry name" value="TAT_signal_seq"/>
    <property type="match status" value="1"/>
</dbReference>
<dbReference type="InterPro" id="IPR004843">
    <property type="entry name" value="Calcineurin-like_PHP"/>
</dbReference>
<evidence type="ECO:0000313" key="4">
    <source>
        <dbReference type="EMBL" id="PEN08469.1"/>
    </source>
</evidence>
<dbReference type="InterPro" id="IPR032285">
    <property type="entry name" value="Metallophos_N"/>
</dbReference>
<dbReference type="Proteomes" id="UP000221024">
    <property type="component" value="Unassembled WGS sequence"/>
</dbReference>
<evidence type="ECO:0000259" key="1">
    <source>
        <dbReference type="Pfam" id="PF00149"/>
    </source>
</evidence>
<organism evidence="4 5">
    <name type="scientific">Longimonas halophila</name>
    <dbReference type="NCBI Taxonomy" id="1469170"/>
    <lineage>
        <taxon>Bacteria</taxon>
        <taxon>Pseudomonadati</taxon>
        <taxon>Rhodothermota</taxon>
        <taxon>Rhodothermia</taxon>
        <taxon>Rhodothermales</taxon>
        <taxon>Salisaetaceae</taxon>
        <taxon>Longimonas</taxon>
    </lineage>
</organism>
<accession>A0A2H3NRH0</accession>
<dbReference type="Gene3D" id="3.60.21.10">
    <property type="match status" value="1"/>
</dbReference>
<dbReference type="InterPro" id="IPR029052">
    <property type="entry name" value="Metallo-depent_PP-like"/>
</dbReference>
<dbReference type="Pfam" id="PF16371">
    <property type="entry name" value="MetallophosN"/>
    <property type="match status" value="1"/>
</dbReference>
<evidence type="ECO:0000259" key="3">
    <source>
        <dbReference type="Pfam" id="PF16371"/>
    </source>
</evidence>
<dbReference type="PROSITE" id="PS51318">
    <property type="entry name" value="TAT"/>
    <property type="match status" value="1"/>
</dbReference>
<dbReference type="PANTHER" id="PTHR43143:SF1">
    <property type="entry name" value="SERINE_THREONINE-PROTEIN PHOSPHATASE CPPED1"/>
    <property type="match status" value="1"/>
</dbReference>
<dbReference type="PANTHER" id="PTHR43143">
    <property type="entry name" value="METALLOPHOSPHOESTERASE, CALCINEURIN SUPERFAMILY"/>
    <property type="match status" value="1"/>
</dbReference>
<dbReference type="InterPro" id="IPR051918">
    <property type="entry name" value="STPP_CPPED1"/>
</dbReference>
<dbReference type="Pfam" id="PF16370">
    <property type="entry name" value="MetallophosC"/>
    <property type="match status" value="1"/>
</dbReference>
<sequence length="505" mass="55604">MPLSDLNRRSFLKRAGLLGGAAGWAAFTPGCANASAPSAGARTVTGRVTGPDGGVAGVRITDGLSVVQTDADGAFTLPADARQPFVYMAVPAGYRIPQHDTGTARFFQPLTDAPEQTATFELERLPTDDTRHAFIVLADPQTLDAHDMSRFHAETVPAVQSTVEALGDTPVFGVGNGDLMFDDLTLFPEYERAVERMGMPFFQVVGNHDLNFESPAHRGSYQTFRDHFGPGYYAFDRGDVHYVVLNNVYWPGQDGFGRATDSYLGHVPDRQLFWLANDLATVSPDQPVVVFTHIPMLSTLYERRGTDRPSPRNMTVNRAALHRMLEPFAEAHIITGHTHETEHRYPANVHEHVMGAASGAWWTGPIGRDGTPPGYGVYEVDGTALSWRYQSTDYDATHQMHLYAPGTDPERPDALIANVWDADDAWRIIWYEDGVEQGPMEAYVGTDPQAEALYRGDDQPERHPWVSPVPTAHLYAATPSPTASEVTVEATDRFGRTYTETLALR</sequence>
<comment type="caution">
    <text evidence="4">The sequence shown here is derived from an EMBL/GenBank/DDBJ whole genome shotgun (WGS) entry which is preliminary data.</text>
</comment>
<dbReference type="InterPro" id="IPR032288">
    <property type="entry name" value="Metallophos_C"/>
</dbReference>
<dbReference type="AlphaFoldDB" id="A0A2H3NRH0"/>
<dbReference type="RefSeq" id="WP_098061511.1">
    <property type="nucleotide sequence ID" value="NZ_PDEP01000003.1"/>
</dbReference>
<gene>
    <name evidence="4" type="ORF">CRI93_04985</name>
</gene>
<proteinExistence type="predicted"/>
<feature type="domain" description="Calcineurin-like phosphoesterase C-terminal" evidence="2">
    <location>
        <begin position="351"/>
        <end position="498"/>
    </location>
</feature>
<feature type="domain" description="Calcineurin-like phosphoesterase N-terminal" evidence="3">
    <location>
        <begin position="46"/>
        <end position="122"/>
    </location>
</feature>
<dbReference type="Pfam" id="PF00149">
    <property type="entry name" value="Metallophos"/>
    <property type="match status" value="1"/>
</dbReference>
<protein>
    <recommendedName>
        <fullName evidence="6">Metallophosphoesterase</fullName>
    </recommendedName>
</protein>
<dbReference type="GO" id="GO:0016787">
    <property type="term" value="F:hydrolase activity"/>
    <property type="evidence" value="ECO:0007669"/>
    <property type="project" value="InterPro"/>
</dbReference>
<dbReference type="SUPFAM" id="SSF56300">
    <property type="entry name" value="Metallo-dependent phosphatases"/>
    <property type="match status" value="1"/>
</dbReference>
<reference evidence="4 5" key="1">
    <citation type="submission" date="2017-10" db="EMBL/GenBank/DDBJ databases">
        <title>Draft genome of Longimonas halophila.</title>
        <authorList>
            <person name="Goh K.M."/>
            <person name="Shamsir M.S."/>
            <person name="Lim S.W."/>
        </authorList>
    </citation>
    <scope>NUCLEOTIDE SEQUENCE [LARGE SCALE GENOMIC DNA]</scope>
    <source>
        <strain evidence="4 5">KCTC 42399</strain>
    </source>
</reference>
<keyword evidence="5" id="KW-1185">Reference proteome</keyword>
<evidence type="ECO:0000259" key="2">
    <source>
        <dbReference type="Pfam" id="PF16370"/>
    </source>
</evidence>
<dbReference type="OrthoDB" id="1776264at2"/>
<dbReference type="InterPro" id="IPR006311">
    <property type="entry name" value="TAT_signal"/>
</dbReference>
<evidence type="ECO:0000313" key="5">
    <source>
        <dbReference type="Proteomes" id="UP000221024"/>
    </source>
</evidence>